<dbReference type="EMBL" id="CP047363">
    <property type="protein sequence ID" value="QIH77129.1"/>
    <property type="molecule type" value="Genomic_DNA"/>
</dbReference>
<feature type="transmembrane region" description="Helical" evidence="1">
    <location>
        <begin position="146"/>
        <end position="168"/>
    </location>
</feature>
<feature type="transmembrane region" description="Helical" evidence="1">
    <location>
        <begin position="189"/>
        <end position="209"/>
    </location>
</feature>
<gene>
    <name evidence="2" type="ORF">GTN30_00410</name>
</gene>
<sequence>MTKSDNLNSSLSKKLTDKDIRRVSLRYMFGGQLGWNYERMMSLSYARAIYPALDKIYDDKEELREIMKTELQFFNTSPFLTAFIIGMDLAIQEEREENTKEAVAAIKTSMMGPFAAIGDSLFGAVLPTIFGSLAAYMGLEGNPLGVILWLIMAFVILGLRYFELPIAYKEGKKLVSSMSGLLQDVTESATLLGVFVIGGLIPTVVKVMVPFKFTIGEKSIELQKGMLDQIMPAIVPIVLVSIAYWLLGKKYMNSTRVIWIFLILSILFYSFRILAVAS</sequence>
<dbReference type="GO" id="GO:0005886">
    <property type="term" value="C:plasma membrane"/>
    <property type="evidence" value="ECO:0007669"/>
    <property type="project" value="TreeGrafter"/>
</dbReference>
<accession>A0AAE7BZH9</accession>
<keyword evidence="1" id="KW-1133">Transmembrane helix</keyword>
<dbReference type="Proteomes" id="UP000501122">
    <property type="component" value="Chromosome"/>
</dbReference>
<keyword evidence="1" id="KW-0812">Transmembrane</keyword>
<feature type="transmembrane region" description="Helical" evidence="1">
    <location>
        <begin position="229"/>
        <end position="247"/>
    </location>
</feature>
<protein>
    <submittedName>
        <fullName evidence="2">PTS fructose transporter subunit IID</fullName>
    </submittedName>
</protein>
<keyword evidence="1" id="KW-0472">Membrane</keyword>
<dbReference type="InterPro" id="IPR004704">
    <property type="entry name" value="PTS_IID_man"/>
</dbReference>
<name>A0AAE7BZH9_9STAP</name>
<dbReference type="AlphaFoldDB" id="A0AAE7BZH9"/>
<evidence type="ECO:0000313" key="3">
    <source>
        <dbReference type="Proteomes" id="UP000501122"/>
    </source>
</evidence>
<organism evidence="2 3">
    <name type="scientific">Macrococcoides canis</name>
    <dbReference type="NCBI Taxonomy" id="1855823"/>
    <lineage>
        <taxon>Bacteria</taxon>
        <taxon>Bacillati</taxon>
        <taxon>Bacillota</taxon>
        <taxon>Bacilli</taxon>
        <taxon>Bacillales</taxon>
        <taxon>Staphylococcaceae</taxon>
        <taxon>Macrococcoides</taxon>
    </lineage>
</organism>
<dbReference type="InterPro" id="IPR050303">
    <property type="entry name" value="GatZ_KbaZ_carbometab"/>
</dbReference>
<proteinExistence type="predicted"/>
<reference evidence="2" key="1">
    <citation type="journal article" date="2020" name="Antimicrob. Agents Chemother.">
        <title>The novel macrolide resistance genes mef(D), msr(F) and msr(H) are present on resistance islands in Macrococcus canis, Macrococcus caseolyticus and Staphylococcus aureus.</title>
        <authorList>
            <person name="Schwendener S."/>
            <person name="Dona V."/>
            <person name="Perreten V."/>
        </authorList>
    </citation>
    <scope>NUCLEOTIDE SEQUENCE</scope>
    <source>
        <strain evidence="2">Epi0076A</strain>
    </source>
</reference>
<dbReference type="PROSITE" id="PS51108">
    <property type="entry name" value="PTS_EIID"/>
    <property type="match status" value="1"/>
</dbReference>
<dbReference type="GO" id="GO:0009401">
    <property type="term" value="P:phosphoenolpyruvate-dependent sugar phosphotransferase system"/>
    <property type="evidence" value="ECO:0007669"/>
    <property type="project" value="InterPro"/>
</dbReference>
<dbReference type="Pfam" id="PF03613">
    <property type="entry name" value="EIID-AGA"/>
    <property type="match status" value="1"/>
</dbReference>
<feature type="transmembrane region" description="Helical" evidence="1">
    <location>
        <begin position="259"/>
        <end position="277"/>
    </location>
</feature>
<evidence type="ECO:0000313" key="2">
    <source>
        <dbReference type="EMBL" id="QIH77129.1"/>
    </source>
</evidence>
<feature type="transmembrane region" description="Helical" evidence="1">
    <location>
        <begin position="112"/>
        <end position="134"/>
    </location>
</feature>
<dbReference type="PANTHER" id="PTHR32502">
    <property type="entry name" value="N-ACETYLGALACTOSAMINE PERMEASE II COMPONENT-RELATED"/>
    <property type="match status" value="1"/>
</dbReference>
<dbReference type="PANTHER" id="PTHR32502:SF26">
    <property type="entry name" value="PHOSPHOTRANSFERASE SYSTEM SUGAR-SPECIFIC EIID COMPONENT"/>
    <property type="match status" value="1"/>
</dbReference>
<evidence type="ECO:0000256" key="1">
    <source>
        <dbReference type="SAM" id="Phobius"/>
    </source>
</evidence>